<evidence type="ECO:0000256" key="6">
    <source>
        <dbReference type="ARBA" id="ARBA00022827"/>
    </source>
</evidence>
<dbReference type="InterPro" id="IPR003374">
    <property type="entry name" value="ApbE-like_sf"/>
</dbReference>
<gene>
    <name evidence="13" type="ORF">ENT60_01435</name>
    <name evidence="12" type="ORF">ENU28_02660</name>
</gene>
<accession>A0A7C4W928</accession>
<dbReference type="GO" id="GO:0016740">
    <property type="term" value="F:transferase activity"/>
    <property type="evidence" value="ECO:0007669"/>
    <property type="project" value="UniProtKB-UniRule"/>
</dbReference>
<name>A0A7C4W928_UNCW3</name>
<dbReference type="PANTHER" id="PTHR30040">
    <property type="entry name" value="THIAMINE BIOSYNTHESIS LIPOPROTEIN APBE"/>
    <property type="match status" value="1"/>
</dbReference>
<comment type="caution">
    <text evidence="13">The sequence shown here is derived from an EMBL/GenBank/DDBJ whole genome shotgun (WGS) entry which is preliminary data.</text>
</comment>
<evidence type="ECO:0000256" key="3">
    <source>
        <dbReference type="ARBA" id="ARBA00022630"/>
    </source>
</evidence>
<evidence type="ECO:0000256" key="1">
    <source>
        <dbReference type="ARBA" id="ARBA00011955"/>
    </source>
</evidence>
<dbReference type="PANTHER" id="PTHR30040:SF2">
    <property type="entry name" value="FAD:PROTEIN FMN TRANSFERASE"/>
    <property type="match status" value="1"/>
</dbReference>
<dbReference type="EMBL" id="DTBX01000092">
    <property type="protein sequence ID" value="HGQ55349.1"/>
    <property type="molecule type" value="Genomic_DNA"/>
</dbReference>
<evidence type="ECO:0000313" key="13">
    <source>
        <dbReference type="EMBL" id="HGU47214.1"/>
    </source>
</evidence>
<evidence type="ECO:0000256" key="11">
    <source>
        <dbReference type="PIRSR" id="PIRSR006268-2"/>
    </source>
</evidence>
<feature type="binding site" evidence="11">
    <location>
        <position position="284"/>
    </location>
    <ligand>
        <name>Mg(2+)</name>
        <dbReference type="ChEBI" id="CHEBI:18420"/>
    </ligand>
</feature>
<keyword evidence="3 10" id="KW-0285">Flavoprotein</keyword>
<keyword evidence="7 10" id="KW-0460">Magnesium</keyword>
<feature type="binding site" evidence="11">
    <location>
        <position position="170"/>
    </location>
    <ligand>
        <name>Mg(2+)</name>
        <dbReference type="ChEBI" id="CHEBI:18420"/>
    </ligand>
</feature>
<organism evidence="13">
    <name type="scientific">candidate division WOR-3 bacterium</name>
    <dbReference type="NCBI Taxonomy" id="2052148"/>
    <lineage>
        <taxon>Bacteria</taxon>
        <taxon>Bacteria division WOR-3</taxon>
    </lineage>
</organism>
<dbReference type="GO" id="GO:0046872">
    <property type="term" value="F:metal ion binding"/>
    <property type="evidence" value="ECO:0007669"/>
    <property type="project" value="UniProtKB-UniRule"/>
</dbReference>
<dbReference type="EMBL" id="DSZH01000067">
    <property type="protein sequence ID" value="HGU47214.1"/>
    <property type="molecule type" value="Genomic_DNA"/>
</dbReference>
<keyword evidence="6 10" id="KW-0274">FAD</keyword>
<dbReference type="Gene3D" id="3.10.520.10">
    <property type="entry name" value="ApbE-like domains"/>
    <property type="match status" value="1"/>
</dbReference>
<dbReference type="SUPFAM" id="SSF143631">
    <property type="entry name" value="ApbE-like"/>
    <property type="match status" value="1"/>
</dbReference>
<keyword evidence="5 10" id="KW-0479">Metal-binding</keyword>
<dbReference type="PIRSF" id="PIRSF006268">
    <property type="entry name" value="ApbE"/>
    <property type="match status" value="1"/>
</dbReference>
<keyword evidence="4 10" id="KW-0808">Transferase</keyword>
<sequence length="309" mass="35735">MESGKNGMAYHRLTLLFISIFLFCQKEIPIEKSDIIFGSYFRIKIFTQNKEEAEKHLDSLFILLKYYDSLFSYFNKNSALSFINQNKKARLSKELKEIILLSQEIRDKTFGYFDITIAPLMEIWGFYDKNYKRPREVEIKEIKKFIGENAYLIREDSIFLKEKTKIDLGGIAVGYILDKLVLFLKSRNIKKGIIDAGGDIIVFGDFKARIGIKDPDKEEIIKTIEIKNGACSTSGDYYNYFKIGDTIFSHIINPITGEAERALNKHRQVTVIGKKAIICDALSTALLIMPDSLRNKVLENFKDYKVIFY</sequence>
<dbReference type="Pfam" id="PF02424">
    <property type="entry name" value="ApbE"/>
    <property type="match status" value="1"/>
</dbReference>
<evidence type="ECO:0000256" key="5">
    <source>
        <dbReference type="ARBA" id="ARBA00022723"/>
    </source>
</evidence>
<comment type="catalytic activity">
    <reaction evidence="9 10">
        <text>L-threonyl-[protein] + FAD = FMN-L-threonyl-[protein] + AMP + H(+)</text>
        <dbReference type="Rhea" id="RHEA:36847"/>
        <dbReference type="Rhea" id="RHEA-COMP:11060"/>
        <dbReference type="Rhea" id="RHEA-COMP:11061"/>
        <dbReference type="ChEBI" id="CHEBI:15378"/>
        <dbReference type="ChEBI" id="CHEBI:30013"/>
        <dbReference type="ChEBI" id="CHEBI:57692"/>
        <dbReference type="ChEBI" id="CHEBI:74257"/>
        <dbReference type="ChEBI" id="CHEBI:456215"/>
        <dbReference type="EC" id="2.7.1.180"/>
    </reaction>
</comment>
<comment type="similarity">
    <text evidence="10">Belongs to the ApbE family.</text>
</comment>
<reference evidence="13" key="1">
    <citation type="journal article" date="2020" name="mSystems">
        <title>Genome- and Community-Level Interaction Insights into Carbon Utilization and Element Cycling Functions of Hydrothermarchaeota in Hydrothermal Sediment.</title>
        <authorList>
            <person name="Zhou Z."/>
            <person name="Liu Y."/>
            <person name="Xu W."/>
            <person name="Pan J."/>
            <person name="Luo Z.H."/>
            <person name="Li M."/>
        </authorList>
    </citation>
    <scope>NUCLEOTIDE SEQUENCE [LARGE SCALE GENOMIC DNA]</scope>
    <source>
        <strain evidence="13">SpSt-594</strain>
        <strain evidence="12">SpSt-655</strain>
    </source>
</reference>
<evidence type="ECO:0000256" key="4">
    <source>
        <dbReference type="ARBA" id="ARBA00022679"/>
    </source>
</evidence>
<comment type="cofactor">
    <cofactor evidence="11">
        <name>Mg(2+)</name>
        <dbReference type="ChEBI" id="CHEBI:18420"/>
    </cofactor>
    <cofactor evidence="11">
        <name>Mn(2+)</name>
        <dbReference type="ChEBI" id="CHEBI:29035"/>
    </cofactor>
    <text evidence="11">Magnesium. Can also use manganese.</text>
</comment>
<dbReference type="AlphaFoldDB" id="A0A7C4W928"/>
<evidence type="ECO:0000256" key="9">
    <source>
        <dbReference type="ARBA" id="ARBA00048540"/>
    </source>
</evidence>
<evidence type="ECO:0000256" key="2">
    <source>
        <dbReference type="ARBA" id="ARBA00016337"/>
    </source>
</evidence>
<proteinExistence type="inferred from homology"/>
<evidence type="ECO:0000313" key="12">
    <source>
        <dbReference type="EMBL" id="HGQ55349.1"/>
    </source>
</evidence>
<protein>
    <recommendedName>
        <fullName evidence="2 10">FAD:protein FMN transferase</fullName>
        <ecNumber evidence="1 10">2.7.1.180</ecNumber>
    </recommendedName>
    <alternativeName>
        <fullName evidence="8 10">Flavin transferase</fullName>
    </alternativeName>
</protein>
<dbReference type="InterPro" id="IPR024932">
    <property type="entry name" value="ApbE"/>
</dbReference>
<evidence type="ECO:0000256" key="7">
    <source>
        <dbReference type="ARBA" id="ARBA00022842"/>
    </source>
</evidence>
<dbReference type="EC" id="2.7.1.180" evidence="1 10"/>
<feature type="binding site" evidence="11">
    <location>
        <position position="280"/>
    </location>
    <ligand>
        <name>Mg(2+)</name>
        <dbReference type="ChEBI" id="CHEBI:18420"/>
    </ligand>
</feature>
<evidence type="ECO:0000256" key="8">
    <source>
        <dbReference type="ARBA" id="ARBA00031306"/>
    </source>
</evidence>
<evidence type="ECO:0000256" key="10">
    <source>
        <dbReference type="PIRNR" id="PIRNR006268"/>
    </source>
</evidence>